<organism evidence="1 2">
    <name type="scientific">Aquimarina gracilis</name>
    <dbReference type="NCBI Taxonomy" id="874422"/>
    <lineage>
        <taxon>Bacteria</taxon>
        <taxon>Pseudomonadati</taxon>
        <taxon>Bacteroidota</taxon>
        <taxon>Flavobacteriia</taxon>
        <taxon>Flavobacteriales</taxon>
        <taxon>Flavobacteriaceae</taxon>
        <taxon>Aquimarina</taxon>
    </lineage>
</organism>
<evidence type="ECO:0000313" key="2">
    <source>
        <dbReference type="Proteomes" id="UP001327027"/>
    </source>
</evidence>
<dbReference type="Proteomes" id="UP001327027">
    <property type="component" value="Unassembled WGS sequence"/>
</dbReference>
<gene>
    <name evidence="1" type="ORF">U6A24_03965</name>
</gene>
<protein>
    <submittedName>
        <fullName evidence="1">Uncharacterized protein</fullName>
    </submittedName>
</protein>
<dbReference type="EMBL" id="JAYKLX010000002">
    <property type="protein sequence ID" value="MEB3344602.1"/>
    <property type="molecule type" value="Genomic_DNA"/>
</dbReference>
<evidence type="ECO:0000313" key="1">
    <source>
        <dbReference type="EMBL" id="MEB3344602.1"/>
    </source>
</evidence>
<sequence length="125" mass="13522">MLEYFNCHVTIVNKTAFSLSLKSTPVNTHGDYKPKPPKIIPAGTTVKFSLIHTNWSPFGTDGSCQYQCNDGKTNPVLKFSYSCPSGNGLNATDVKILSGSGIQTLMIPNPLPQSGHPVHVQFTIS</sequence>
<dbReference type="Gene3D" id="2.60.270.50">
    <property type="match status" value="1"/>
</dbReference>
<keyword evidence="2" id="KW-1185">Reference proteome</keyword>
<proteinExistence type="predicted"/>
<accession>A0ABU5ZTB2</accession>
<dbReference type="RefSeq" id="WP_324178643.1">
    <property type="nucleotide sequence ID" value="NZ_BAABAW010000003.1"/>
</dbReference>
<name>A0ABU5ZTB2_9FLAO</name>
<comment type="caution">
    <text evidence="1">The sequence shown here is derived from an EMBL/GenBank/DDBJ whole genome shotgun (WGS) entry which is preliminary data.</text>
</comment>
<reference evidence="1 2" key="1">
    <citation type="journal article" date="2013" name="Int. J. Syst. Evol. Microbiol.">
        <title>Aquimarina gracilis sp. nov., isolated from the gut microflora of a mussel, Mytilus coruscus, and emended description of Aquimarina spongiae.</title>
        <authorList>
            <person name="Park S.C."/>
            <person name="Choe H.N."/>
            <person name="Baik K.S."/>
            <person name="Seong C.N."/>
        </authorList>
    </citation>
    <scope>NUCLEOTIDE SEQUENCE [LARGE SCALE GENOMIC DNA]</scope>
    <source>
        <strain evidence="1 2">PSC32</strain>
    </source>
</reference>